<dbReference type="InterPro" id="IPR027995">
    <property type="entry name" value="Galactosyl_T_N"/>
</dbReference>
<dbReference type="PANTHER" id="PTHR19300">
    <property type="entry name" value="BETA-1,4-GALACTOSYLTRANSFERASE"/>
    <property type="match status" value="1"/>
</dbReference>
<dbReference type="GO" id="GO:0005975">
    <property type="term" value="P:carbohydrate metabolic process"/>
    <property type="evidence" value="ECO:0007669"/>
    <property type="project" value="InterPro"/>
</dbReference>
<evidence type="ECO:0000256" key="7">
    <source>
        <dbReference type="ARBA" id="ARBA00022968"/>
    </source>
</evidence>
<dbReference type="AlphaFoldDB" id="A0A564YFW8"/>
<evidence type="ECO:0000256" key="8">
    <source>
        <dbReference type="ARBA" id="ARBA00022989"/>
    </source>
</evidence>
<evidence type="ECO:0000256" key="1">
    <source>
        <dbReference type="ARBA" id="ARBA00004606"/>
    </source>
</evidence>
<dbReference type="PRINTS" id="PR02050">
    <property type="entry name" value="B14GALTRFASE"/>
</dbReference>
<dbReference type="GO" id="GO:0005794">
    <property type="term" value="C:Golgi apparatus"/>
    <property type="evidence" value="ECO:0007669"/>
    <property type="project" value="TreeGrafter"/>
</dbReference>
<feature type="domain" description="Galactosyltransferase C-terminal" evidence="12">
    <location>
        <begin position="201"/>
        <end position="270"/>
    </location>
</feature>
<evidence type="ECO:0000256" key="9">
    <source>
        <dbReference type="ARBA" id="ARBA00023136"/>
    </source>
</evidence>
<dbReference type="UniPathway" id="UPA00378"/>
<dbReference type="InterPro" id="IPR003859">
    <property type="entry name" value="Galactosyl_T"/>
</dbReference>
<keyword evidence="10 11" id="KW-0325">Glycoprotein</keyword>
<dbReference type="EMBL" id="CABIJS010000132">
    <property type="protein sequence ID" value="VUZ44528.1"/>
    <property type="molecule type" value="Genomic_DNA"/>
</dbReference>
<evidence type="ECO:0000256" key="6">
    <source>
        <dbReference type="ARBA" id="ARBA00022692"/>
    </source>
</evidence>
<dbReference type="EC" id="2.4.1.-" evidence="11"/>
<keyword evidence="7 11" id="KW-0735">Signal-anchor</keyword>
<dbReference type="PANTHER" id="PTHR19300:SF57">
    <property type="entry name" value="BETA-1,4-N-ACETYLGALACTOSAMINYLTRANSFERASE"/>
    <property type="match status" value="1"/>
</dbReference>
<dbReference type="Pfam" id="PF02709">
    <property type="entry name" value="Glyco_transf_7C"/>
    <property type="match status" value="1"/>
</dbReference>
<keyword evidence="16" id="KW-1185">Reference proteome</keyword>
<keyword evidence="9" id="KW-0472">Membrane</keyword>
<evidence type="ECO:0000313" key="16">
    <source>
        <dbReference type="Proteomes" id="UP000321570"/>
    </source>
</evidence>
<evidence type="ECO:0000256" key="4">
    <source>
        <dbReference type="ARBA" id="ARBA00022676"/>
    </source>
</evidence>
<gene>
    <name evidence="14" type="ORF">WMSIL1_LOCUS4725</name>
    <name evidence="15" type="ORF">WMSIL1_LOCUS5794</name>
</gene>
<keyword evidence="8" id="KW-1133">Transmembrane helix</keyword>
<evidence type="ECO:0000259" key="13">
    <source>
        <dbReference type="Pfam" id="PF13733"/>
    </source>
</evidence>
<evidence type="ECO:0000256" key="5">
    <source>
        <dbReference type="ARBA" id="ARBA00022679"/>
    </source>
</evidence>
<proteinExistence type="inferred from homology"/>
<accession>A0A564YFW8</accession>
<organism evidence="15 16">
    <name type="scientific">Hymenolepis diminuta</name>
    <name type="common">Rat tapeworm</name>
    <dbReference type="NCBI Taxonomy" id="6216"/>
    <lineage>
        <taxon>Eukaryota</taxon>
        <taxon>Metazoa</taxon>
        <taxon>Spiralia</taxon>
        <taxon>Lophotrochozoa</taxon>
        <taxon>Platyhelminthes</taxon>
        <taxon>Cestoda</taxon>
        <taxon>Eucestoda</taxon>
        <taxon>Cyclophyllidea</taxon>
        <taxon>Hymenolepididae</taxon>
        <taxon>Hymenolepis</taxon>
    </lineage>
</organism>
<evidence type="ECO:0000256" key="2">
    <source>
        <dbReference type="ARBA" id="ARBA00004922"/>
    </source>
</evidence>
<evidence type="ECO:0000313" key="14">
    <source>
        <dbReference type="EMBL" id="VUZ44528.1"/>
    </source>
</evidence>
<dbReference type="EMBL" id="CABIJS010000199">
    <property type="protein sequence ID" value="VUZ46096.1"/>
    <property type="molecule type" value="Genomic_DNA"/>
</dbReference>
<evidence type="ECO:0000256" key="3">
    <source>
        <dbReference type="ARBA" id="ARBA00005735"/>
    </source>
</evidence>
<name>A0A564YFW8_HYMDI</name>
<reference evidence="15 16" key="1">
    <citation type="submission" date="2019-07" db="EMBL/GenBank/DDBJ databases">
        <authorList>
            <person name="Jastrzebski P J."/>
            <person name="Paukszto L."/>
            <person name="Jastrzebski P J."/>
        </authorList>
    </citation>
    <scope>NUCLEOTIDE SEQUENCE [LARGE SCALE GENOMIC DNA]</scope>
    <source>
        <strain evidence="15 16">WMS-il1</strain>
    </source>
</reference>
<dbReference type="GO" id="GO:0016020">
    <property type="term" value="C:membrane"/>
    <property type="evidence" value="ECO:0007669"/>
    <property type="project" value="UniProtKB-SubCell"/>
</dbReference>
<evidence type="ECO:0000259" key="12">
    <source>
        <dbReference type="Pfam" id="PF02709"/>
    </source>
</evidence>
<keyword evidence="6" id="KW-0812">Transmembrane</keyword>
<keyword evidence="4 11" id="KW-0328">Glycosyltransferase</keyword>
<evidence type="ECO:0000256" key="11">
    <source>
        <dbReference type="RuleBase" id="RU368121"/>
    </source>
</evidence>
<protein>
    <recommendedName>
        <fullName evidence="11">Beta-1,4-galactosyltransferase</fullName>
        <ecNumber evidence="11">2.4.1.-</ecNumber>
    </recommendedName>
</protein>
<comment type="subcellular location">
    <subcellularLocation>
        <location evidence="1">Membrane</location>
        <topology evidence="1">Single-pass type II membrane protein</topology>
    </subcellularLocation>
</comment>
<evidence type="ECO:0000256" key="10">
    <source>
        <dbReference type="ARBA" id="ARBA00023180"/>
    </source>
</evidence>
<dbReference type="Proteomes" id="UP000321570">
    <property type="component" value="Unassembled WGS sequence"/>
</dbReference>
<dbReference type="SUPFAM" id="SSF53448">
    <property type="entry name" value="Nucleotide-diphospho-sugar transferases"/>
    <property type="match status" value="1"/>
</dbReference>
<comment type="pathway">
    <text evidence="2 11">Protein modification; protein glycosylation.</text>
</comment>
<sequence length="323" mass="37440">MAHKTPSKTNLILCLFFLICFLYFKINRYFPKPASKLLASFKLSTTKPLFSCKDPDARENFKRARELLFKQNLSLAEIDQIATVELSSYNCSYKDPTEPKILIVVPYRSRELDLLSFIIHMVPYFRHLGRKMEILIAEQSGTGPFNRGKIFNAAIREIKKTSDRDRLSGSTCFAFHDVDKLPVNLDVPYSCTTGPQQLVRVVHNDFRIQDTYSTFLGGVTMFSMDQLDRINGASNSFEGWGGEDDDLWQRIQMIGMKVVKPDKIKGQFYEGNFYHSRDKNPNRKKLLNRPNRKSLMLNDGLRQVNYTLESRVNYNTFVWLLLN</sequence>
<dbReference type="InterPro" id="IPR029044">
    <property type="entry name" value="Nucleotide-diphossugar_trans"/>
</dbReference>
<dbReference type="Pfam" id="PF13733">
    <property type="entry name" value="Glyco_transf_7N"/>
    <property type="match status" value="1"/>
</dbReference>
<comment type="similarity">
    <text evidence="3 11">Belongs to the glycosyltransferase 7 family.</text>
</comment>
<feature type="domain" description="Galactosyltransferase N-terminal" evidence="13">
    <location>
        <begin position="67"/>
        <end position="192"/>
    </location>
</feature>
<keyword evidence="5 11" id="KW-0808">Transferase</keyword>
<dbReference type="InterPro" id="IPR027791">
    <property type="entry name" value="Galactosyl_T_C"/>
</dbReference>
<evidence type="ECO:0000313" key="15">
    <source>
        <dbReference type="EMBL" id="VUZ46096.1"/>
    </source>
</evidence>
<feature type="non-terminal residue" evidence="15">
    <location>
        <position position="323"/>
    </location>
</feature>
<dbReference type="GO" id="GO:0008378">
    <property type="term" value="F:galactosyltransferase activity"/>
    <property type="evidence" value="ECO:0007669"/>
    <property type="project" value="TreeGrafter"/>
</dbReference>
<comment type="function">
    <text evidence="11">Catalyses the transfer of galactose onto proteins or lipids.</text>
</comment>
<dbReference type="Gene3D" id="3.90.550.10">
    <property type="entry name" value="Spore Coat Polysaccharide Biosynthesis Protein SpsA, Chain A"/>
    <property type="match status" value="1"/>
</dbReference>